<dbReference type="HAMAP" id="MF_00050">
    <property type="entry name" value="EF_Ts"/>
    <property type="match status" value="1"/>
</dbReference>
<sequence>MACALLRRAATSHRPFASSLFSSLTKPAHPFTRDFSSDSAVQIKALRERTGAPIKDVKAALLQCGWDAEAAMLELRKKGLTAASRKTSRAATDGLLAVANAEGVTAVVEINSETDFVARNDMFRHLATRVARAAIGIQAQNCAPGSAATIDLPALEAVKITMEHEKFSGEATVQEAVTQVAAIMGENVRLRRGFLVSSPTGIVSSYLHASANPGLST</sequence>
<dbReference type="AlphaFoldDB" id="A0A8T0ITX2"/>
<evidence type="ECO:0000313" key="6">
    <source>
        <dbReference type="EMBL" id="KAG0587174.1"/>
    </source>
</evidence>
<keyword evidence="2 4" id="KW-0251">Elongation factor</keyword>
<dbReference type="Gene3D" id="3.30.479.20">
    <property type="entry name" value="Elongation factor Ts, dimerisation domain"/>
    <property type="match status" value="1"/>
</dbReference>
<dbReference type="InterPro" id="IPR001816">
    <property type="entry name" value="Transl_elong_EFTs/EF1B"/>
</dbReference>
<evidence type="ECO:0000256" key="2">
    <source>
        <dbReference type="ARBA" id="ARBA00022768"/>
    </source>
</evidence>
<evidence type="ECO:0000256" key="1">
    <source>
        <dbReference type="ARBA" id="ARBA00005532"/>
    </source>
</evidence>
<comment type="subcellular location">
    <subcellularLocation>
        <location evidence="4">Mitochondrion</location>
    </subcellularLocation>
</comment>
<evidence type="ECO:0000256" key="3">
    <source>
        <dbReference type="ARBA" id="ARBA00022917"/>
    </source>
</evidence>
<organism evidence="6 7">
    <name type="scientific">Ceratodon purpureus</name>
    <name type="common">Fire moss</name>
    <name type="synonym">Dicranum purpureum</name>
    <dbReference type="NCBI Taxonomy" id="3225"/>
    <lineage>
        <taxon>Eukaryota</taxon>
        <taxon>Viridiplantae</taxon>
        <taxon>Streptophyta</taxon>
        <taxon>Embryophyta</taxon>
        <taxon>Bryophyta</taxon>
        <taxon>Bryophytina</taxon>
        <taxon>Bryopsida</taxon>
        <taxon>Dicranidae</taxon>
        <taxon>Pseudoditrichales</taxon>
        <taxon>Ditrichaceae</taxon>
        <taxon>Ceratodon</taxon>
    </lineage>
</organism>
<feature type="domain" description="Translation elongation factor EFTs/EF1B dimerisation" evidence="5">
    <location>
        <begin position="106"/>
        <end position="210"/>
    </location>
</feature>
<comment type="function">
    <text evidence="4">Associates with the EF-Tu.GDP complex and induces the exchange of GDP to GTP. It remains bound to the aminoacyl-tRNA.EF-Tu.GTP complex up to the GTP hydrolysis stage on the ribosome.</text>
</comment>
<comment type="similarity">
    <text evidence="1 4">Belongs to the EF-Ts family.</text>
</comment>
<dbReference type="InterPro" id="IPR036402">
    <property type="entry name" value="EF-Ts_dimer_sf"/>
</dbReference>
<protein>
    <recommendedName>
        <fullName evidence="4">Elongation factor Ts, mitochondrial</fullName>
        <shortName evidence="4">EF-Ts</shortName>
        <shortName evidence="4">EF-TsMt</shortName>
    </recommendedName>
</protein>
<dbReference type="CDD" id="cd14275">
    <property type="entry name" value="UBA_EF-Ts"/>
    <property type="match status" value="1"/>
</dbReference>
<evidence type="ECO:0000256" key="4">
    <source>
        <dbReference type="HAMAP-Rule" id="MF_03135"/>
    </source>
</evidence>
<keyword evidence="3 4" id="KW-0648">Protein biosynthesis</keyword>
<dbReference type="InterPro" id="IPR014039">
    <property type="entry name" value="Transl_elong_EFTs/EF1B_dimer"/>
</dbReference>
<evidence type="ECO:0000313" key="7">
    <source>
        <dbReference type="Proteomes" id="UP000822688"/>
    </source>
</evidence>
<dbReference type="Gene3D" id="1.10.8.10">
    <property type="entry name" value="DNA helicase RuvA subunit, C-terminal domain"/>
    <property type="match status" value="1"/>
</dbReference>
<dbReference type="GO" id="GO:0070125">
    <property type="term" value="P:mitochondrial translational elongation"/>
    <property type="evidence" value="ECO:0007669"/>
    <property type="project" value="TreeGrafter"/>
</dbReference>
<dbReference type="Pfam" id="PF00889">
    <property type="entry name" value="EF_TS"/>
    <property type="match status" value="1"/>
</dbReference>
<name>A0A8T0ITX2_CERPU</name>
<proteinExistence type="inferred from homology"/>
<reference evidence="6" key="1">
    <citation type="submission" date="2020-06" db="EMBL/GenBank/DDBJ databases">
        <title>WGS assembly of Ceratodon purpureus strain R40.</title>
        <authorList>
            <person name="Carey S.B."/>
            <person name="Jenkins J."/>
            <person name="Shu S."/>
            <person name="Lovell J.T."/>
            <person name="Sreedasyam A."/>
            <person name="Maumus F."/>
            <person name="Tiley G.P."/>
            <person name="Fernandez-Pozo N."/>
            <person name="Barry K."/>
            <person name="Chen C."/>
            <person name="Wang M."/>
            <person name="Lipzen A."/>
            <person name="Daum C."/>
            <person name="Saski C.A."/>
            <person name="Payton A.C."/>
            <person name="Mcbreen J.C."/>
            <person name="Conrad R.E."/>
            <person name="Kollar L.M."/>
            <person name="Olsson S."/>
            <person name="Huttunen S."/>
            <person name="Landis J.B."/>
            <person name="Wickett N.J."/>
            <person name="Johnson M.G."/>
            <person name="Rensing S.A."/>
            <person name="Grimwood J."/>
            <person name="Schmutz J."/>
            <person name="Mcdaniel S.F."/>
        </authorList>
    </citation>
    <scope>NUCLEOTIDE SEQUENCE</scope>
    <source>
        <strain evidence="6">R40</strain>
    </source>
</reference>
<keyword evidence="4" id="KW-0496">Mitochondrion</keyword>
<dbReference type="Proteomes" id="UP000822688">
    <property type="component" value="Chromosome 2"/>
</dbReference>
<dbReference type="PANTHER" id="PTHR11741:SF0">
    <property type="entry name" value="ELONGATION FACTOR TS, MITOCHONDRIAL"/>
    <property type="match status" value="1"/>
</dbReference>
<accession>A0A8T0ITX2</accession>
<dbReference type="SUPFAM" id="SSF46934">
    <property type="entry name" value="UBA-like"/>
    <property type="match status" value="1"/>
</dbReference>
<dbReference type="GO" id="GO:0003746">
    <property type="term" value="F:translation elongation factor activity"/>
    <property type="evidence" value="ECO:0007669"/>
    <property type="project" value="UniProtKB-UniRule"/>
</dbReference>
<dbReference type="PROSITE" id="PS01127">
    <property type="entry name" value="EF_TS_2"/>
    <property type="match status" value="1"/>
</dbReference>
<dbReference type="SUPFAM" id="SSF54713">
    <property type="entry name" value="Elongation factor Ts (EF-Ts), dimerisation domain"/>
    <property type="match status" value="1"/>
</dbReference>
<comment type="caution">
    <text evidence="6">The sequence shown here is derived from an EMBL/GenBank/DDBJ whole genome shotgun (WGS) entry which is preliminary data.</text>
</comment>
<dbReference type="EMBL" id="CM026422">
    <property type="protein sequence ID" value="KAG0587174.1"/>
    <property type="molecule type" value="Genomic_DNA"/>
</dbReference>
<dbReference type="GO" id="GO:0005739">
    <property type="term" value="C:mitochondrion"/>
    <property type="evidence" value="ECO:0007669"/>
    <property type="project" value="UniProtKB-SubCell"/>
</dbReference>
<dbReference type="InterPro" id="IPR009060">
    <property type="entry name" value="UBA-like_sf"/>
</dbReference>
<dbReference type="PANTHER" id="PTHR11741">
    <property type="entry name" value="ELONGATION FACTOR TS"/>
    <property type="match status" value="1"/>
</dbReference>
<dbReference type="InterPro" id="IPR018101">
    <property type="entry name" value="Transl_elong_Ts_CS"/>
</dbReference>
<dbReference type="EMBL" id="CM026422">
    <property type="protein sequence ID" value="KAG0587173.1"/>
    <property type="molecule type" value="Genomic_DNA"/>
</dbReference>
<evidence type="ECO:0000259" key="5">
    <source>
        <dbReference type="Pfam" id="PF00889"/>
    </source>
</evidence>
<gene>
    <name evidence="4" type="primary">EFTS</name>
    <name evidence="6" type="ORF">KC19_2G145600</name>
</gene>
<keyword evidence="7" id="KW-1185">Reference proteome</keyword>
<dbReference type="FunFam" id="1.10.8.10:FF:000001">
    <property type="entry name" value="Elongation factor Ts"/>
    <property type="match status" value="1"/>
</dbReference>